<keyword evidence="3" id="KW-0235">DNA replication</keyword>
<evidence type="ECO:0000256" key="6">
    <source>
        <dbReference type="ARBA" id="ARBA00022833"/>
    </source>
</evidence>
<keyword evidence="6" id="KW-0862">Zinc</keyword>
<keyword evidence="8" id="KW-1185">Reference proteome</keyword>
<accession>I3VQ63</accession>
<protein>
    <submittedName>
        <fullName evidence="7">B70</fullName>
    </submittedName>
</protein>
<dbReference type="GeneID" id="80534798"/>
<organism evidence="7 8">
    <name type="scientific">miniopterid betaherpesvirus 1</name>
    <dbReference type="NCBI Taxonomy" id="3070189"/>
    <lineage>
        <taxon>Viruses</taxon>
        <taxon>Duplodnaviria</taxon>
        <taxon>Heunggongvirae</taxon>
        <taxon>Peploviricota</taxon>
        <taxon>Herviviricetes</taxon>
        <taxon>Herpesvirales</taxon>
        <taxon>Orthoherpesviridae</taxon>
        <taxon>Betaherpesvirinae</taxon>
        <taxon>Quwivirus</taxon>
        <taxon>Quwivirus miniopteridbeta1</taxon>
    </lineage>
</organism>
<dbReference type="GO" id="GO:0006260">
    <property type="term" value="P:DNA replication"/>
    <property type="evidence" value="ECO:0007669"/>
    <property type="project" value="UniProtKB-KW"/>
</dbReference>
<dbReference type="KEGG" id="vg:80534798"/>
<evidence type="ECO:0000256" key="3">
    <source>
        <dbReference type="ARBA" id="ARBA00022705"/>
    </source>
</evidence>
<keyword evidence="2" id="KW-0808">Transferase</keyword>
<reference evidence="7 8" key="1">
    <citation type="journal article" date="2012" name="J. Virol.">
        <title>A Novel Bat Herpesvirus Encodes Homologues of Major Histocompatibility Complex Classes I and II, C-Type Lectin, and a Unique Family of Immune-Related Genes.</title>
        <authorList>
            <person name="Zhang H."/>
            <person name="Todd S."/>
            <person name="Tachedjian M."/>
            <person name="Barr J.A."/>
            <person name="Luo M."/>
            <person name="Yu M."/>
            <person name="Marsh G.A."/>
            <person name="Crameri G."/>
            <person name="Wang L.F."/>
        </authorList>
    </citation>
    <scope>NUCLEOTIDE SEQUENCE [LARGE SCALE GENOMIC DNA]</scope>
    <source>
        <strain evidence="7">B7D8</strain>
    </source>
</reference>
<dbReference type="Proteomes" id="UP000103899">
    <property type="component" value="Segment"/>
</dbReference>
<dbReference type="RefSeq" id="YP_010797095.1">
    <property type="nucleotide sequence ID" value="NC_076129.1"/>
</dbReference>
<keyword evidence="5" id="KW-0863">Zinc-finger</keyword>
<keyword evidence="1" id="KW-1048">Host nucleus</keyword>
<evidence type="ECO:0000256" key="1">
    <source>
        <dbReference type="ARBA" id="ARBA00022562"/>
    </source>
</evidence>
<evidence type="ECO:0000313" key="8">
    <source>
        <dbReference type="Proteomes" id="UP000103899"/>
    </source>
</evidence>
<dbReference type="Pfam" id="PF03121">
    <property type="entry name" value="Herpes_UL52"/>
    <property type="match status" value="1"/>
</dbReference>
<dbReference type="HAMAP" id="MF_04011">
    <property type="entry name" value="HSV_PRIM"/>
    <property type="match status" value="1"/>
</dbReference>
<dbReference type="GO" id="GO:0008270">
    <property type="term" value="F:zinc ion binding"/>
    <property type="evidence" value="ECO:0007669"/>
    <property type="project" value="UniProtKB-KW"/>
</dbReference>
<sequence>MTTVVFATEYDAANIVIGILTRSPTEHHVYPLLIKYRPSRNIEFCLQTQKCNNSKRISTIFICDDTRLQLSQRLSETGSIPSSALSESLDEERTKSIYQHLLRPVTQPGINREITEFHHLAFFNKNAIIRYLNTTFLAPTSPSWFMSTFGSTEGMLLLSMSYYLLEEQYSTIQTTRDYVRCFCHNTGRPILAYVSMSEFSTVLQTSLFRLQMSRFATYAKSRNARDRAELEYVDNRIDTFRQRALLPDAACVHYIYLAYRTALCRDRILRYCDTVAYDPTRGDDQCTDEPFQLGRLLSNDLISIMEKYFSSVAFFREYVEYEFVSSAEVGRCAGYRYDAQAESPVGFFGSAASLTNALRRLNDVTDGMFSPVDPSVSGALVVCASDRRPPVVEHNSTGAEVSVGVKNDTRERPAPATRREYLLHAREMNQISGPPNGGPFPMFRLELADGKHLFCILRGECWHKAMMLDNALRYVPEGYVSDEAVTDALWLGEDRTTTQNYVTQLYRTRHEIFNERLPVHNFIGDLDLRLRDGVPSPSRESFFNICRGIRRVILALWTTIFKDIDPDTHPVYFFKTACSVSATYANDPDGFPSDLDITPAKFCNCTDKLGLRVISPFPRGTAAFGGTVMRTLAKILNHAMCLDEELVRILDTIAHPGDCFDTGIYNACRSIRMPLMYKVDREAGRLMYGRLLPIFIVPPGYRREAKTFVAQQLDIRNLMHHHPPVHDERSDDRLSIDRLLVKLRDKACPDPSSGFIDSRSAKVSRYPRTALTAIVILHLQARGRPARESDALSSRAASAASAWASEASDPLGYEDDAPRIRPLDTADLCRVEWGEKISYSVPDDDMRWFVENVAWPPILHQITAHYDQRASVQFNDRLIFDVSNPNCIAVKRLVGGRVKDFRCLAKDHRNQQETVQVFLDLRGGHQNTLWVTLWSRCFTTKCNSNSKQVHASCHVKPPTQF</sequence>
<evidence type="ECO:0000313" key="7">
    <source>
        <dbReference type="EMBL" id="AFK83907.1"/>
    </source>
</evidence>
<dbReference type="InterPro" id="IPR033685">
    <property type="entry name" value="HSV_PRIM"/>
</dbReference>
<proteinExistence type="inferred from homology"/>
<dbReference type="EMBL" id="JQ805139">
    <property type="protein sequence ID" value="AFK83907.1"/>
    <property type="molecule type" value="Genomic_DNA"/>
</dbReference>
<evidence type="ECO:0000256" key="4">
    <source>
        <dbReference type="ARBA" id="ARBA00022723"/>
    </source>
</evidence>
<dbReference type="GO" id="GO:0003899">
    <property type="term" value="F:DNA-directed RNA polymerase activity"/>
    <property type="evidence" value="ECO:0007669"/>
    <property type="project" value="InterPro"/>
</dbReference>
<keyword evidence="4" id="KW-0479">Metal-binding</keyword>
<evidence type="ECO:0000256" key="5">
    <source>
        <dbReference type="ARBA" id="ARBA00022771"/>
    </source>
</evidence>
<dbReference type="GO" id="GO:0039686">
    <property type="term" value="P:bidirectional double-stranded viral DNA replication"/>
    <property type="evidence" value="ECO:0007669"/>
    <property type="project" value="InterPro"/>
</dbReference>
<evidence type="ECO:0000256" key="2">
    <source>
        <dbReference type="ARBA" id="ARBA00022679"/>
    </source>
</evidence>
<name>I3VQ63_9BETA</name>